<proteinExistence type="predicted"/>
<accession>A0ABV0ZIU7</accession>
<dbReference type="EMBL" id="JAHRIP010065975">
    <property type="protein sequence ID" value="MEQ2305996.1"/>
    <property type="molecule type" value="Genomic_DNA"/>
</dbReference>
<dbReference type="Proteomes" id="UP001469553">
    <property type="component" value="Unassembled WGS sequence"/>
</dbReference>
<gene>
    <name evidence="1" type="ORF">AMECASPLE_003575</name>
</gene>
<keyword evidence="2" id="KW-1185">Reference proteome</keyword>
<sequence>MEPRTLVRWAQVFPIGNLLWSFKREKQPALLCLSVCLKWFSASCFLALEEDPGSDPVPGTFLADSSDPLRLAALQAPELLTISKRTCPLSNSAVAPQAAITEGGQDEPPDLSSVPTEYHDLKSVFRALGAEFLGGQVYRMSVISWRTIRRRRASTSTPECFASSWLPKPSS</sequence>
<evidence type="ECO:0000313" key="2">
    <source>
        <dbReference type="Proteomes" id="UP001469553"/>
    </source>
</evidence>
<protein>
    <submittedName>
        <fullName evidence="1">Uncharacterized protein</fullName>
    </submittedName>
</protein>
<name>A0ABV0ZIU7_9TELE</name>
<organism evidence="1 2">
    <name type="scientific">Ameca splendens</name>
    <dbReference type="NCBI Taxonomy" id="208324"/>
    <lineage>
        <taxon>Eukaryota</taxon>
        <taxon>Metazoa</taxon>
        <taxon>Chordata</taxon>
        <taxon>Craniata</taxon>
        <taxon>Vertebrata</taxon>
        <taxon>Euteleostomi</taxon>
        <taxon>Actinopterygii</taxon>
        <taxon>Neopterygii</taxon>
        <taxon>Teleostei</taxon>
        <taxon>Neoteleostei</taxon>
        <taxon>Acanthomorphata</taxon>
        <taxon>Ovalentaria</taxon>
        <taxon>Atherinomorphae</taxon>
        <taxon>Cyprinodontiformes</taxon>
        <taxon>Goodeidae</taxon>
        <taxon>Ameca</taxon>
    </lineage>
</organism>
<reference evidence="1 2" key="1">
    <citation type="submission" date="2021-06" db="EMBL/GenBank/DDBJ databases">
        <authorList>
            <person name="Palmer J.M."/>
        </authorList>
    </citation>
    <scope>NUCLEOTIDE SEQUENCE [LARGE SCALE GENOMIC DNA]</scope>
    <source>
        <strain evidence="1 2">AS_MEX2019</strain>
        <tissue evidence="1">Muscle</tissue>
    </source>
</reference>
<comment type="caution">
    <text evidence="1">The sequence shown here is derived from an EMBL/GenBank/DDBJ whole genome shotgun (WGS) entry which is preliminary data.</text>
</comment>
<evidence type="ECO:0000313" key="1">
    <source>
        <dbReference type="EMBL" id="MEQ2305996.1"/>
    </source>
</evidence>